<reference evidence="2" key="1">
    <citation type="submission" date="2021-01" db="EMBL/GenBank/DDBJ databases">
        <title>Diatom-associated Roseobacters Show Island Model of Population Structure.</title>
        <authorList>
            <person name="Qu L."/>
            <person name="Feng X."/>
            <person name="Chen Y."/>
            <person name="Li L."/>
            <person name="Wang X."/>
            <person name="Hu Z."/>
            <person name="Wang H."/>
            <person name="Luo H."/>
        </authorList>
    </citation>
    <scope>NUCLEOTIDE SEQUENCE</scope>
    <source>
        <strain evidence="2">SM26-45</strain>
    </source>
</reference>
<dbReference type="GO" id="GO:0003700">
    <property type="term" value="F:DNA-binding transcription factor activity"/>
    <property type="evidence" value="ECO:0007669"/>
    <property type="project" value="InterPro"/>
</dbReference>
<dbReference type="Gene3D" id="1.10.1660.10">
    <property type="match status" value="1"/>
</dbReference>
<dbReference type="Pfam" id="PF13411">
    <property type="entry name" value="MerR_1"/>
    <property type="match status" value="1"/>
</dbReference>
<keyword evidence="1" id="KW-0238">DNA-binding</keyword>
<dbReference type="InterPro" id="IPR000551">
    <property type="entry name" value="MerR-type_HTH_dom"/>
</dbReference>
<dbReference type="PANTHER" id="PTHR30204">
    <property type="entry name" value="REDOX-CYCLING DRUG-SENSING TRANSCRIPTIONAL ACTIVATOR SOXR"/>
    <property type="match status" value="1"/>
</dbReference>
<dbReference type="Proteomes" id="UP000809337">
    <property type="component" value="Unassembled WGS sequence"/>
</dbReference>
<evidence type="ECO:0000256" key="1">
    <source>
        <dbReference type="ARBA" id="ARBA00023125"/>
    </source>
</evidence>
<dbReference type="SUPFAM" id="SSF46955">
    <property type="entry name" value="Putative DNA-binding domain"/>
    <property type="match status" value="1"/>
</dbReference>
<evidence type="ECO:0000313" key="2">
    <source>
        <dbReference type="EMBL" id="MBM2357263.1"/>
    </source>
</evidence>
<comment type="caution">
    <text evidence="2">The sequence shown here is derived from an EMBL/GenBank/DDBJ whole genome shotgun (WGS) entry which is preliminary data.</text>
</comment>
<dbReference type="InterPro" id="IPR009061">
    <property type="entry name" value="DNA-bd_dom_put_sf"/>
</dbReference>
<dbReference type="InterPro" id="IPR047057">
    <property type="entry name" value="MerR_fam"/>
</dbReference>
<proteinExistence type="predicted"/>
<dbReference type="SMART" id="SM00422">
    <property type="entry name" value="HTH_MERR"/>
    <property type="match status" value="1"/>
</dbReference>
<sequence length="128" mass="15352">MPRSNDNMINFTEMVRKFDITPRTLRYYEYLELLKPTLEGRDRLYDRKQVARFKLILRGRRFGMKLEEIRAWLELYDSKGSKEQLREWAKISKGLEKTLRAEIAERRKALAELRETSKLANELVANNN</sequence>
<gene>
    <name evidence="2" type="ORF">JQX14_22185</name>
</gene>
<dbReference type="PROSITE" id="PS50937">
    <property type="entry name" value="HTH_MERR_2"/>
    <property type="match status" value="1"/>
</dbReference>
<dbReference type="AlphaFoldDB" id="A0A9Q2NER7"/>
<accession>A0A9Q2NER7</accession>
<name>A0A9Q2NER7_9RHOB</name>
<dbReference type="EMBL" id="JAFBWN010000031">
    <property type="protein sequence ID" value="MBM2357263.1"/>
    <property type="molecule type" value="Genomic_DNA"/>
</dbReference>
<evidence type="ECO:0000313" key="3">
    <source>
        <dbReference type="Proteomes" id="UP000809337"/>
    </source>
</evidence>
<protein>
    <submittedName>
        <fullName evidence="2">MerR family transcriptional regulator</fullName>
    </submittedName>
</protein>
<dbReference type="PANTHER" id="PTHR30204:SF58">
    <property type="entry name" value="HTH-TYPE TRANSCRIPTIONAL REGULATOR YFMP"/>
    <property type="match status" value="1"/>
</dbReference>
<organism evidence="2 3">
    <name type="scientific">Pseudosulfitobacter pseudonitzschiae</name>
    <dbReference type="NCBI Taxonomy" id="1402135"/>
    <lineage>
        <taxon>Bacteria</taxon>
        <taxon>Pseudomonadati</taxon>
        <taxon>Pseudomonadota</taxon>
        <taxon>Alphaproteobacteria</taxon>
        <taxon>Rhodobacterales</taxon>
        <taxon>Roseobacteraceae</taxon>
        <taxon>Pseudosulfitobacter</taxon>
    </lineage>
</organism>
<dbReference type="GO" id="GO:0003677">
    <property type="term" value="F:DNA binding"/>
    <property type="evidence" value="ECO:0007669"/>
    <property type="project" value="UniProtKB-KW"/>
</dbReference>